<keyword evidence="1" id="KW-1185">Reference proteome</keyword>
<name>A0A2I4EUC4_JUGRE</name>
<protein>
    <submittedName>
        <fullName evidence="2">Uncharacterized protein At1g15400-like</fullName>
    </submittedName>
</protein>
<dbReference type="AlphaFoldDB" id="A0A2I4EUC4"/>
<dbReference type="Gramene" id="Jr01_03560_p1">
    <property type="protein sequence ID" value="cds.Jr01_03560_p1"/>
    <property type="gene ID" value="Jr01_03560"/>
</dbReference>
<dbReference type="RefSeq" id="XP_018822977.1">
    <property type="nucleotide sequence ID" value="XM_018967432.1"/>
</dbReference>
<evidence type="ECO:0000313" key="1">
    <source>
        <dbReference type="Proteomes" id="UP000235220"/>
    </source>
</evidence>
<reference evidence="2" key="1">
    <citation type="submission" date="2025-08" db="UniProtKB">
        <authorList>
            <consortium name="RefSeq"/>
        </authorList>
    </citation>
    <scope>IDENTIFICATION</scope>
    <source>
        <tissue evidence="2">Leaves</tissue>
    </source>
</reference>
<dbReference type="OrthoDB" id="1652626at2759"/>
<gene>
    <name evidence="2" type="primary">LOC108992788</name>
</gene>
<dbReference type="KEGG" id="jre:108992788"/>
<sequence length="105" mass="11725">MNTLQRSNVSFRRQGSSGHIWDDRLFGVLEPRAGNKSATDKGEAENLQRYDRSKEDKRFLFHSTEIAYNSDSPASSSNSTKRQNKVRSCSCCSLFGRCIGSSPTA</sequence>
<dbReference type="Proteomes" id="UP000235220">
    <property type="component" value="Chromosome 1"/>
</dbReference>
<dbReference type="PANTHER" id="PTHR33730">
    <property type="entry name" value="OS05G0542732 PROTEIN-RELATED"/>
    <property type="match status" value="1"/>
</dbReference>
<proteinExistence type="predicted"/>
<dbReference type="GeneID" id="108992788"/>
<dbReference type="Pfam" id="PF15697">
    <property type="entry name" value="DUF4666"/>
    <property type="match status" value="1"/>
</dbReference>
<organism evidence="1 2">
    <name type="scientific">Juglans regia</name>
    <name type="common">English walnut</name>
    <dbReference type="NCBI Taxonomy" id="51240"/>
    <lineage>
        <taxon>Eukaryota</taxon>
        <taxon>Viridiplantae</taxon>
        <taxon>Streptophyta</taxon>
        <taxon>Embryophyta</taxon>
        <taxon>Tracheophyta</taxon>
        <taxon>Spermatophyta</taxon>
        <taxon>Magnoliopsida</taxon>
        <taxon>eudicotyledons</taxon>
        <taxon>Gunneridae</taxon>
        <taxon>Pentapetalae</taxon>
        <taxon>rosids</taxon>
        <taxon>fabids</taxon>
        <taxon>Fagales</taxon>
        <taxon>Juglandaceae</taxon>
        <taxon>Juglans</taxon>
    </lineage>
</organism>
<dbReference type="InterPro" id="IPR031421">
    <property type="entry name" value="DUF4666"/>
</dbReference>
<evidence type="ECO:0000313" key="2">
    <source>
        <dbReference type="RefSeq" id="XP_018822977.1"/>
    </source>
</evidence>
<accession>A0A2I4EUC4</accession>
<dbReference type="PANTHER" id="PTHR33730:SF36">
    <property type="entry name" value="PLANT_PROTEIN"/>
    <property type="match status" value="1"/>
</dbReference>